<gene>
    <name evidence="2" type="ORF">DF286_04180</name>
</gene>
<evidence type="ECO:0000313" key="3">
    <source>
        <dbReference type="Proteomes" id="UP000245916"/>
    </source>
</evidence>
<sequence length="91" mass="10092">MDLIDDIWLDAVVSLVAIIALPFYIGYLDSRFEDLLAYALVAGICLATGERILYKYYRDDGIGEFLVNAVLRSAAVIIWGGFAFGLGIWLI</sequence>
<evidence type="ECO:0000313" key="2">
    <source>
        <dbReference type="EMBL" id="PWG02154.1"/>
    </source>
</evidence>
<comment type="caution">
    <text evidence="2">The sequence shown here is derived from an EMBL/GenBank/DDBJ whole genome shotgun (WGS) entry which is preliminary data.</text>
</comment>
<keyword evidence="1" id="KW-1133">Transmembrane helix</keyword>
<reference evidence="2 3" key="1">
    <citation type="submission" date="2018-05" db="EMBL/GenBank/DDBJ databases">
        <title>Genome of Sphingosinicella humi QZX222.</title>
        <authorList>
            <person name="Qiao Z."/>
            <person name="Wang G."/>
        </authorList>
    </citation>
    <scope>NUCLEOTIDE SEQUENCE [LARGE SCALE GENOMIC DNA]</scope>
    <source>
        <strain evidence="2 3">QZX222</strain>
    </source>
</reference>
<feature type="transmembrane region" description="Helical" evidence="1">
    <location>
        <begin position="65"/>
        <end position="90"/>
    </location>
</feature>
<dbReference type="Proteomes" id="UP000245916">
    <property type="component" value="Unassembled WGS sequence"/>
</dbReference>
<dbReference type="RefSeq" id="WP_109270294.1">
    <property type="nucleotide sequence ID" value="NZ_QFFF01000001.1"/>
</dbReference>
<name>A0A2U2J1F0_9SPHN</name>
<feature type="transmembrane region" description="Helical" evidence="1">
    <location>
        <begin position="7"/>
        <end position="29"/>
    </location>
</feature>
<organism evidence="2 3">
    <name type="scientific">Allosphingosinicella humi</name>
    <dbReference type="NCBI Taxonomy" id="2068657"/>
    <lineage>
        <taxon>Bacteria</taxon>
        <taxon>Pseudomonadati</taxon>
        <taxon>Pseudomonadota</taxon>
        <taxon>Alphaproteobacteria</taxon>
        <taxon>Sphingomonadales</taxon>
        <taxon>Sphingomonadaceae</taxon>
        <taxon>Allosphingosinicella</taxon>
    </lineage>
</organism>
<keyword evidence="1" id="KW-0472">Membrane</keyword>
<proteinExistence type="predicted"/>
<keyword evidence="3" id="KW-1185">Reference proteome</keyword>
<accession>A0A2U2J1F0</accession>
<dbReference type="AlphaFoldDB" id="A0A2U2J1F0"/>
<dbReference type="EMBL" id="QFFF01000001">
    <property type="protein sequence ID" value="PWG02154.1"/>
    <property type="molecule type" value="Genomic_DNA"/>
</dbReference>
<evidence type="ECO:0000256" key="1">
    <source>
        <dbReference type="SAM" id="Phobius"/>
    </source>
</evidence>
<keyword evidence="1" id="KW-0812">Transmembrane</keyword>
<feature type="transmembrane region" description="Helical" evidence="1">
    <location>
        <begin position="35"/>
        <end position="53"/>
    </location>
</feature>
<protein>
    <submittedName>
        <fullName evidence="2">Uncharacterized protein</fullName>
    </submittedName>
</protein>